<dbReference type="RefSeq" id="WP_255227581.1">
    <property type="nucleotide sequence ID" value="NZ_JAJEKE010000008.1"/>
</dbReference>
<sequence length="113" mass="13013">MPKRLRSYPIYLAPKIIGVMKPNGLSEVFDEKDEEYLNPNAIDDKIKIYERQVKEWFLNRASRLLRGEDNGFIILMISVSYVEGVQQYINGQPSNGNSGAVFKQGLDRIFLLM</sequence>
<comment type="caution">
    <text evidence="1">The sequence shown here is derived from an EMBL/GenBank/DDBJ whole genome shotgun (WGS) entry which is preliminary data.</text>
</comment>
<organism evidence="1 2">
    <name type="scientific">Lutispora saccharofermentans</name>
    <dbReference type="NCBI Taxonomy" id="3024236"/>
    <lineage>
        <taxon>Bacteria</taxon>
        <taxon>Bacillati</taxon>
        <taxon>Bacillota</taxon>
        <taxon>Clostridia</taxon>
        <taxon>Lutisporales</taxon>
        <taxon>Lutisporaceae</taxon>
        <taxon>Lutispora</taxon>
    </lineage>
</organism>
<reference evidence="1 2" key="1">
    <citation type="submission" date="2021-10" db="EMBL/GenBank/DDBJ databases">
        <title>Lutispora strain m25 sp. nov., a thermophilic, non-spore-forming bacterium isolated from a lab-scale methanogenic bioreactor digesting anaerobic sludge.</title>
        <authorList>
            <person name="El Houari A."/>
            <person name="Mcdonald J."/>
        </authorList>
    </citation>
    <scope>NUCLEOTIDE SEQUENCE [LARGE SCALE GENOMIC DNA]</scope>
    <source>
        <strain evidence="2">m25</strain>
    </source>
</reference>
<dbReference type="Proteomes" id="UP001651880">
    <property type="component" value="Unassembled WGS sequence"/>
</dbReference>
<keyword evidence="2" id="KW-1185">Reference proteome</keyword>
<accession>A0ABT1NG71</accession>
<protein>
    <submittedName>
        <fullName evidence="1">Uncharacterized protein</fullName>
    </submittedName>
</protein>
<proteinExistence type="predicted"/>
<evidence type="ECO:0000313" key="1">
    <source>
        <dbReference type="EMBL" id="MCQ1530064.1"/>
    </source>
</evidence>
<gene>
    <name evidence="1" type="ORF">LJD61_10965</name>
</gene>
<evidence type="ECO:0000313" key="2">
    <source>
        <dbReference type="Proteomes" id="UP001651880"/>
    </source>
</evidence>
<name>A0ABT1NG71_9FIRM</name>
<dbReference type="EMBL" id="JAJEKE010000008">
    <property type="protein sequence ID" value="MCQ1530064.1"/>
    <property type="molecule type" value="Genomic_DNA"/>
</dbReference>